<dbReference type="Pfam" id="PF12611">
    <property type="entry name" value="Flagellar_put"/>
    <property type="match status" value="1"/>
</dbReference>
<dbReference type="EMBL" id="CP139487">
    <property type="protein sequence ID" value="WPU64911.1"/>
    <property type="molecule type" value="Genomic_DNA"/>
</dbReference>
<reference evidence="1 2" key="1">
    <citation type="submission" date="2023-11" db="EMBL/GenBank/DDBJ databases">
        <title>Peredibacter starrii A3.12.</title>
        <authorList>
            <person name="Mitchell R.J."/>
        </authorList>
    </citation>
    <scope>NUCLEOTIDE SEQUENCE [LARGE SCALE GENOMIC DNA]</scope>
    <source>
        <strain evidence="1 2">A3.12</strain>
    </source>
</reference>
<dbReference type="RefSeq" id="WP_321394617.1">
    <property type="nucleotide sequence ID" value="NZ_CP139487.1"/>
</dbReference>
<dbReference type="Proteomes" id="UP001324634">
    <property type="component" value="Chromosome"/>
</dbReference>
<evidence type="ECO:0000313" key="2">
    <source>
        <dbReference type="Proteomes" id="UP001324634"/>
    </source>
</evidence>
<keyword evidence="1" id="KW-0282">Flagellum</keyword>
<proteinExistence type="predicted"/>
<dbReference type="AlphaFoldDB" id="A0AAX4HNP6"/>
<keyword evidence="1" id="KW-0969">Cilium</keyword>
<dbReference type="InterPro" id="IPR013367">
    <property type="entry name" value="Flagellar_put"/>
</dbReference>
<sequence>MSKVNSFLIPNVSSLPSDVQKAEKTNALKQGEKSEFKGLVDQLSQQDLRQPQVTEKQVGHDVNVSTHAMKRLQERNIELDGNEYMKLKEAISKLRTKGGHDSLVITNKAAYVVDVDKNTVVTAVDKNNMNENVFTKIDSTIFMM</sequence>
<keyword evidence="2" id="KW-1185">Reference proteome</keyword>
<organism evidence="1 2">
    <name type="scientific">Peredibacter starrii</name>
    <dbReference type="NCBI Taxonomy" id="28202"/>
    <lineage>
        <taxon>Bacteria</taxon>
        <taxon>Pseudomonadati</taxon>
        <taxon>Bdellovibrionota</taxon>
        <taxon>Bacteriovoracia</taxon>
        <taxon>Bacteriovoracales</taxon>
        <taxon>Bacteriovoracaceae</taxon>
        <taxon>Peredibacter</taxon>
    </lineage>
</organism>
<protein>
    <submittedName>
        <fullName evidence="1">TIGR02530 family flagellar biosynthesis protein</fullName>
    </submittedName>
</protein>
<evidence type="ECO:0000313" key="1">
    <source>
        <dbReference type="EMBL" id="WPU64911.1"/>
    </source>
</evidence>
<keyword evidence="1" id="KW-0966">Cell projection</keyword>
<name>A0AAX4HNP6_9BACT</name>
<accession>A0AAX4HNP6</accession>
<dbReference type="NCBIfam" id="TIGR02530">
    <property type="entry name" value="flg_new"/>
    <property type="match status" value="1"/>
</dbReference>
<gene>
    <name evidence="1" type="ORF">SOO65_19635</name>
</gene>
<dbReference type="KEGG" id="psti:SOO65_19635"/>